<dbReference type="InterPro" id="IPR011011">
    <property type="entry name" value="Znf_FYVE_PHD"/>
</dbReference>
<keyword evidence="2" id="KW-0863">Zinc-finger</keyword>
<proteinExistence type="predicted"/>
<keyword evidence="8" id="KW-1185">Reference proteome</keyword>
<dbReference type="Pfam" id="PF25874">
    <property type="entry name" value="WHD_plant_repro"/>
    <property type="match status" value="1"/>
</dbReference>
<evidence type="ECO:0000256" key="4">
    <source>
        <dbReference type="ARBA" id="ARBA00023015"/>
    </source>
</evidence>
<dbReference type="PANTHER" id="PTHR46201:SF9">
    <property type="entry name" value="PHD FINGER PROTEIN MALE MEIOCYTE DEATH 1"/>
    <property type="match status" value="1"/>
</dbReference>
<dbReference type="Pfam" id="PF25565">
    <property type="entry name" value="Ubiquitin_At1g33420"/>
    <property type="match status" value="1"/>
</dbReference>
<evidence type="ECO:0000313" key="8">
    <source>
        <dbReference type="Proteomes" id="UP000290289"/>
    </source>
</evidence>
<dbReference type="InterPro" id="IPR019787">
    <property type="entry name" value="Znf_PHD-finger"/>
</dbReference>
<dbReference type="SMART" id="SM00249">
    <property type="entry name" value="PHD"/>
    <property type="match status" value="1"/>
</dbReference>
<dbReference type="InterPro" id="IPR001965">
    <property type="entry name" value="Znf_PHD"/>
</dbReference>
<accession>A0A498HE60</accession>
<evidence type="ECO:0000313" key="7">
    <source>
        <dbReference type="EMBL" id="RXH68564.1"/>
    </source>
</evidence>
<dbReference type="PROSITE" id="PS01359">
    <property type="entry name" value="ZF_PHD_1"/>
    <property type="match status" value="1"/>
</dbReference>
<keyword evidence="3" id="KW-0862">Zinc</keyword>
<evidence type="ECO:0000256" key="2">
    <source>
        <dbReference type="ARBA" id="ARBA00022771"/>
    </source>
</evidence>
<dbReference type="InterPro" id="IPR013083">
    <property type="entry name" value="Znf_RING/FYVE/PHD"/>
</dbReference>
<evidence type="ECO:0000259" key="6">
    <source>
        <dbReference type="SMART" id="SM00249"/>
    </source>
</evidence>
<dbReference type="InterPro" id="IPR058054">
    <property type="entry name" value="Znf_MS1-like"/>
</dbReference>
<keyword evidence="5" id="KW-0804">Transcription</keyword>
<dbReference type="EMBL" id="RDQH01000343">
    <property type="protein sequence ID" value="RXH68564.1"/>
    <property type="molecule type" value="Genomic_DNA"/>
</dbReference>
<dbReference type="GO" id="GO:0008270">
    <property type="term" value="F:zinc ion binding"/>
    <property type="evidence" value="ECO:0007669"/>
    <property type="project" value="UniProtKB-KW"/>
</dbReference>
<gene>
    <name evidence="7" type="ORF">DVH24_030897</name>
</gene>
<organism evidence="7 8">
    <name type="scientific">Malus domestica</name>
    <name type="common">Apple</name>
    <name type="synonym">Pyrus malus</name>
    <dbReference type="NCBI Taxonomy" id="3750"/>
    <lineage>
        <taxon>Eukaryota</taxon>
        <taxon>Viridiplantae</taxon>
        <taxon>Streptophyta</taxon>
        <taxon>Embryophyta</taxon>
        <taxon>Tracheophyta</taxon>
        <taxon>Spermatophyta</taxon>
        <taxon>Magnoliopsida</taxon>
        <taxon>eudicotyledons</taxon>
        <taxon>Gunneridae</taxon>
        <taxon>Pentapetalae</taxon>
        <taxon>rosids</taxon>
        <taxon>fabids</taxon>
        <taxon>Rosales</taxon>
        <taxon>Rosaceae</taxon>
        <taxon>Amygdaloideae</taxon>
        <taxon>Maleae</taxon>
        <taxon>Malus</taxon>
    </lineage>
</organism>
<name>A0A498HE60_MALDO</name>
<evidence type="ECO:0000256" key="5">
    <source>
        <dbReference type="ARBA" id="ARBA00023163"/>
    </source>
</evidence>
<reference evidence="7 8" key="1">
    <citation type="submission" date="2018-10" db="EMBL/GenBank/DDBJ databases">
        <title>A high-quality apple genome assembly.</title>
        <authorList>
            <person name="Hu J."/>
        </authorList>
    </citation>
    <scope>NUCLEOTIDE SEQUENCE [LARGE SCALE GENOMIC DNA]</scope>
    <source>
        <strain evidence="8">cv. HFTH1</strain>
        <tissue evidence="7">Young leaf</tissue>
    </source>
</reference>
<dbReference type="PANTHER" id="PTHR46201">
    <property type="entry name" value="PHD FINGER PROTEIN MALE MEIOCYTE DEATH 1-RELATED"/>
    <property type="match status" value="1"/>
</dbReference>
<evidence type="ECO:0000256" key="1">
    <source>
        <dbReference type="ARBA" id="ARBA00022723"/>
    </source>
</evidence>
<dbReference type="Proteomes" id="UP000290289">
    <property type="component" value="Chromosome 17"/>
</dbReference>
<dbReference type="CDD" id="cd15556">
    <property type="entry name" value="PHD_MMD1_like"/>
    <property type="match status" value="1"/>
</dbReference>
<evidence type="ECO:0000256" key="3">
    <source>
        <dbReference type="ARBA" id="ARBA00022833"/>
    </source>
</evidence>
<dbReference type="Gene3D" id="3.30.40.10">
    <property type="entry name" value="Zinc/RING finger domain, C3HC4 (zinc finger)"/>
    <property type="match status" value="1"/>
</dbReference>
<dbReference type="SUPFAM" id="SSF57903">
    <property type="entry name" value="FYVE/PHD zinc finger"/>
    <property type="match status" value="1"/>
</dbReference>
<dbReference type="InterPro" id="IPR019786">
    <property type="entry name" value="Zinc_finger_PHD-type_CS"/>
</dbReference>
<comment type="caution">
    <text evidence="7">The sequence shown here is derived from an EMBL/GenBank/DDBJ whole genome shotgun (WGS) entry which is preliminary data.</text>
</comment>
<dbReference type="InterPro" id="IPR057765">
    <property type="entry name" value="MS1-like_ubiquitin"/>
</dbReference>
<dbReference type="STRING" id="3750.A0A498HE60"/>
<keyword evidence="1" id="KW-0479">Metal-binding</keyword>
<dbReference type="Pfam" id="PF00628">
    <property type="entry name" value="PHD"/>
    <property type="match status" value="1"/>
</dbReference>
<keyword evidence="4" id="KW-0805">Transcription regulation</keyword>
<sequence>MSNPISQDYKRMKRSSEIFNLHSFCNPGCPIGGNGPFRDNIRVFLQEYAELENYTVQGMRIWRTLLVHNNCSMTVPLYTIEEDVKSSENPFCHLCQCAGWSNHFVSKRKYHMIIPVDDEWLKPLVNDALDLPTHLLHGLMHCNGFAHLVSINGLKGGSKHLYGREIMDLWDRICTSLRTRKISVEDASNKRSMDLRLLHGVAYGHSWFGRWGYQFSYGSFGMTKDHYDQAIESLSSLPLERILEDFIDMDEREELKQIISYYRNLSETKLITIKDLIHFMLTVKPSVTGQKKSLRGTAAVSSFTVKRATKAALRIKPSKKEKSARCKKFSTIIARVDCNWPTRRLEFAADVIVKALQEKKESGQSVMTRQDVRDAARSHIGDTGLLDYVLKSMNNVIVGNHIVCRAVNPATRVLEYTIHDLADGVKVSEPAQSFQSATLVPGVDVYNDVLYLYEHVLLEYPESEQMVLATRRLLGAKHFVKECSHRDDEEQSLTIFCQLLPSLTDMEFVFKRELPPGEVVVLPLHATVRELKRAAESALRDTYFITERFEVMAIEGLDEMEDTEPLFGVAESGVVVGVRGSGIDLDTPLRYEGGSDIWIVSCDCGATDDDGERMVACDLCEVWQHTRCRGIEDADTVPPVFFCSACCAPLASPTYFL</sequence>
<dbReference type="AlphaFoldDB" id="A0A498HE60"/>
<dbReference type="InterPro" id="IPR059080">
    <property type="entry name" value="WHD_PTC1"/>
</dbReference>
<protein>
    <recommendedName>
        <fullName evidence="6">Zinc finger PHD-type domain-containing protein</fullName>
    </recommendedName>
</protein>
<feature type="domain" description="Zinc finger PHD-type" evidence="6">
    <location>
        <begin position="601"/>
        <end position="647"/>
    </location>
</feature>